<evidence type="ECO:0000256" key="5">
    <source>
        <dbReference type="SAM" id="SignalP"/>
    </source>
</evidence>
<evidence type="ECO:0000313" key="8">
    <source>
        <dbReference type="Proteomes" id="UP000481339"/>
    </source>
</evidence>
<evidence type="ECO:0000259" key="6">
    <source>
        <dbReference type="PROSITE" id="PS50983"/>
    </source>
</evidence>
<keyword evidence="8" id="KW-1185">Reference proteome</keyword>
<dbReference type="PROSITE" id="PS50983">
    <property type="entry name" value="FE_B12_PBP"/>
    <property type="match status" value="1"/>
</dbReference>
<comment type="caution">
    <text evidence="7">The sequence shown here is derived from an EMBL/GenBank/DDBJ whole genome shotgun (WGS) entry which is preliminary data.</text>
</comment>
<dbReference type="Pfam" id="PF01497">
    <property type="entry name" value="Peripla_BP_2"/>
    <property type="match status" value="1"/>
</dbReference>
<dbReference type="GO" id="GO:1901678">
    <property type="term" value="P:iron coordination entity transport"/>
    <property type="evidence" value="ECO:0007669"/>
    <property type="project" value="UniProtKB-ARBA"/>
</dbReference>
<dbReference type="InterPro" id="IPR051313">
    <property type="entry name" value="Bact_iron-sidero_bind"/>
</dbReference>
<dbReference type="GO" id="GO:0030288">
    <property type="term" value="C:outer membrane-bounded periplasmic space"/>
    <property type="evidence" value="ECO:0007669"/>
    <property type="project" value="TreeGrafter"/>
</dbReference>
<evidence type="ECO:0000256" key="4">
    <source>
        <dbReference type="ARBA" id="ARBA00022729"/>
    </source>
</evidence>
<dbReference type="Proteomes" id="UP000481339">
    <property type="component" value="Unassembled WGS sequence"/>
</dbReference>
<evidence type="ECO:0000256" key="2">
    <source>
        <dbReference type="ARBA" id="ARBA00008814"/>
    </source>
</evidence>
<dbReference type="InterPro" id="IPR002491">
    <property type="entry name" value="ABC_transptr_periplasmic_BD"/>
</dbReference>
<gene>
    <name evidence="7" type="ORF">F8O02_08140</name>
</gene>
<keyword evidence="4 5" id="KW-0732">Signal</keyword>
<dbReference type="AlphaFoldDB" id="A0A7C8FS33"/>
<accession>A0A7C8FS33</accession>
<comment type="similarity">
    <text evidence="2">Belongs to the bacterial solute-binding protein 8 family.</text>
</comment>
<evidence type="ECO:0000313" key="7">
    <source>
        <dbReference type="EMBL" id="KAB1631376.1"/>
    </source>
</evidence>
<protein>
    <submittedName>
        <fullName evidence="7">Iron-siderophore ABC transporter substrate-binding protein</fullName>
    </submittedName>
</protein>
<feature type="domain" description="Fe/B12 periplasmic-binding" evidence="6">
    <location>
        <begin position="48"/>
        <end position="325"/>
    </location>
</feature>
<feature type="chain" id="PRO_5039466023" evidence="5">
    <location>
        <begin position="20"/>
        <end position="325"/>
    </location>
</feature>
<reference evidence="7 8" key="1">
    <citation type="submission" date="2019-09" db="EMBL/GenBank/DDBJ databases">
        <title>Phylogeny of genus Pseudoclavibacter and closely related genus.</title>
        <authorList>
            <person name="Li Y."/>
        </authorList>
    </citation>
    <scope>NUCLEOTIDE SEQUENCE [LARGE SCALE GENOMIC DNA]</scope>
    <source>
        <strain evidence="7 8">JCM 16921</strain>
    </source>
</reference>
<dbReference type="EMBL" id="WBKA01000007">
    <property type="protein sequence ID" value="KAB1631376.1"/>
    <property type="molecule type" value="Genomic_DNA"/>
</dbReference>
<feature type="signal peptide" evidence="5">
    <location>
        <begin position="1"/>
        <end position="19"/>
    </location>
</feature>
<dbReference type="PANTHER" id="PTHR30532">
    <property type="entry name" value="IRON III DICITRATE-BINDING PERIPLASMIC PROTEIN"/>
    <property type="match status" value="1"/>
</dbReference>
<dbReference type="PANTHER" id="PTHR30532:SF25">
    <property type="entry name" value="IRON(III) DICITRATE-BINDING PERIPLASMIC PROTEIN"/>
    <property type="match status" value="1"/>
</dbReference>
<evidence type="ECO:0000256" key="3">
    <source>
        <dbReference type="ARBA" id="ARBA00022448"/>
    </source>
</evidence>
<keyword evidence="3" id="KW-0813">Transport</keyword>
<sequence length="325" mass="33829">MAALAALALLLSGCGVVSGSTATSSQTGTRTIQDADGTSIEAPAAPQRVVTLSEPTLDGALALDVTPVGTTAGRGQTTVPGYLADRAADVPVVGQVATPNYEEIGGLHPDLILTDGTSINDDAVLEQLRAIAPVVVTGHAGDDWRDNFRLVADALGRADQGEDVIDAYQQHVDEVRAQLGDYQDQTFSIVRWQGSSASLILEELPPGQALADLGLQRPSGQDRRGEGHSEPVSLENLSEIDADYMFFGTLGGSSVGNTDAGGASDEAGAREALRQAVAVPGFTQLNVYQQQHVFLVDGSLWTSTGGPILMDALITDVHDTLIGDE</sequence>
<name>A0A7C8FS33_9MICO</name>
<proteinExistence type="inferred from homology"/>
<dbReference type="SUPFAM" id="SSF53807">
    <property type="entry name" value="Helical backbone' metal receptor"/>
    <property type="match status" value="1"/>
</dbReference>
<dbReference type="OrthoDB" id="63946at2"/>
<dbReference type="CDD" id="cd01146">
    <property type="entry name" value="FhuD"/>
    <property type="match status" value="1"/>
</dbReference>
<comment type="subcellular location">
    <subcellularLocation>
        <location evidence="1">Cell envelope</location>
    </subcellularLocation>
</comment>
<evidence type="ECO:0000256" key="1">
    <source>
        <dbReference type="ARBA" id="ARBA00004196"/>
    </source>
</evidence>
<dbReference type="Gene3D" id="3.40.50.1980">
    <property type="entry name" value="Nitrogenase molybdenum iron protein domain"/>
    <property type="match status" value="2"/>
</dbReference>
<organism evidence="7 8">
    <name type="scientific">Pseudoclavibacter caeni</name>
    <dbReference type="NCBI Taxonomy" id="908846"/>
    <lineage>
        <taxon>Bacteria</taxon>
        <taxon>Bacillati</taxon>
        <taxon>Actinomycetota</taxon>
        <taxon>Actinomycetes</taxon>
        <taxon>Micrococcales</taxon>
        <taxon>Microbacteriaceae</taxon>
        <taxon>Pseudoclavibacter</taxon>
    </lineage>
</organism>